<dbReference type="AlphaFoldDB" id="K1PSV4"/>
<protein>
    <submittedName>
        <fullName evidence="1">Brain tumor protein</fullName>
    </submittedName>
</protein>
<reference evidence="1" key="1">
    <citation type="journal article" date="2012" name="Nature">
        <title>The oyster genome reveals stress adaptation and complexity of shell formation.</title>
        <authorList>
            <person name="Zhang G."/>
            <person name="Fang X."/>
            <person name="Guo X."/>
            <person name="Li L."/>
            <person name="Luo R."/>
            <person name="Xu F."/>
            <person name="Yang P."/>
            <person name="Zhang L."/>
            <person name="Wang X."/>
            <person name="Qi H."/>
            <person name="Xiong Z."/>
            <person name="Que H."/>
            <person name="Xie Y."/>
            <person name="Holland P.W."/>
            <person name="Paps J."/>
            <person name="Zhu Y."/>
            <person name="Wu F."/>
            <person name="Chen Y."/>
            <person name="Wang J."/>
            <person name="Peng C."/>
            <person name="Meng J."/>
            <person name="Yang L."/>
            <person name="Liu J."/>
            <person name="Wen B."/>
            <person name="Zhang N."/>
            <person name="Huang Z."/>
            <person name="Zhu Q."/>
            <person name="Feng Y."/>
            <person name="Mount A."/>
            <person name="Hedgecock D."/>
            <person name="Xu Z."/>
            <person name="Liu Y."/>
            <person name="Domazet-Loso T."/>
            <person name="Du Y."/>
            <person name="Sun X."/>
            <person name="Zhang S."/>
            <person name="Liu B."/>
            <person name="Cheng P."/>
            <person name="Jiang X."/>
            <person name="Li J."/>
            <person name="Fan D."/>
            <person name="Wang W."/>
            <person name="Fu W."/>
            <person name="Wang T."/>
            <person name="Wang B."/>
            <person name="Zhang J."/>
            <person name="Peng Z."/>
            <person name="Li Y."/>
            <person name="Li N."/>
            <person name="Wang J."/>
            <person name="Chen M."/>
            <person name="He Y."/>
            <person name="Tan F."/>
            <person name="Song X."/>
            <person name="Zheng Q."/>
            <person name="Huang R."/>
            <person name="Yang H."/>
            <person name="Du X."/>
            <person name="Chen L."/>
            <person name="Yang M."/>
            <person name="Gaffney P.M."/>
            <person name="Wang S."/>
            <person name="Luo L."/>
            <person name="She Z."/>
            <person name="Ming Y."/>
            <person name="Huang W."/>
            <person name="Zhang S."/>
            <person name="Huang B."/>
            <person name="Zhang Y."/>
            <person name="Qu T."/>
            <person name="Ni P."/>
            <person name="Miao G."/>
            <person name="Wang J."/>
            <person name="Wang Q."/>
            <person name="Steinberg C.E."/>
            <person name="Wang H."/>
            <person name="Li N."/>
            <person name="Qian L."/>
            <person name="Zhang G."/>
            <person name="Li Y."/>
            <person name="Yang H."/>
            <person name="Liu X."/>
            <person name="Wang J."/>
            <person name="Yin Y."/>
            <person name="Wang J."/>
        </authorList>
    </citation>
    <scope>NUCLEOTIDE SEQUENCE [LARGE SCALE GENOMIC DNA]</scope>
    <source>
        <strain evidence="1">05x7-T-G4-1.051#20</strain>
    </source>
</reference>
<sequence>MQRDLVELEQSLFPIYREIASDIKAKKYDLHRNSRELTTFIDKQGEGLHREIDEIIAIWKEKLVETDSNYQACLGKQEAEITRTISEITQNVADLKKILDSNDVPLLLRYTSKNAEFKELPPKITVTLPKFTPREINSERIIELFGSLSALSFTTVAVEHSYNNLTQEIKTSFPENLDIEIPNAVTVINTGYENIYSVSCWNDRELWTCGDDKIMKLFNLRGELVKSIPTNSGNKPSDIAVTRSGDLVYTDFKDRTVNIVKNEQIQLIRLRDWRPRGVCSTSSGDLLVITISDDDEQTKVVRYSGSTVLQNIQFDNKGQPLYSSGRYIKYITENRNSDICVADNGVRALVVVNQAGKFRFAYTGLPSTTKVFYPRCITTDSQGRILTADKHLRIHILDQDGQLLRLIEYLDLHDPRCLCVDSKDNLYVTECRTGEVKRIQNYM</sequence>
<accession>K1PSV4</accession>
<organism evidence="1">
    <name type="scientific">Magallana gigas</name>
    <name type="common">Pacific oyster</name>
    <name type="synonym">Crassostrea gigas</name>
    <dbReference type="NCBI Taxonomy" id="29159"/>
    <lineage>
        <taxon>Eukaryota</taxon>
        <taxon>Metazoa</taxon>
        <taxon>Spiralia</taxon>
        <taxon>Lophotrochozoa</taxon>
        <taxon>Mollusca</taxon>
        <taxon>Bivalvia</taxon>
        <taxon>Autobranchia</taxon>
        <taxon>Pteriomorphia</taxon>
        <taxon>Ostreida</taxon>
        <taxon>Ostreoidea</taxon>
        <taxon>Ostreidae</taxon>
        <taxon>Magallana</taxon>
    </lineage>
</organism>
<dbReference type="GO" id="GO:0000209">
    <property type="term" value="P:protein polyubiquitination"/>
    <property type="evidence" value="ECO:0007669"/>
    <property type="project" value="TreeGrafter"/>
</dbReference>
<dbReference type="EMBL" id="JH819071">
    <property type="protein sequence ID" value="EKC24728.1"/>
    <property type="molecule type" value="Genomic_DNA"/>
</dbReference>
<dbReference type="PANTHER" id="PTHR24104:SF49">
    <property type="entry name" value="BRAIN TUMOR PROTEIN-LIKE"/>
    <property type="match status" value="1"/>
</dbReference>
<dbReference type="PANTHER" id="PTHR24104">
    <property type="entry name" value="E3 UBIQUITIN-PROTEIN LIGASE NHLRC1-RELATED"/>
    <property type="match status" value="1"/>
</dbReference>
<proteinExistence type="predicted"/>
<dbReference type="GO" id="GO:0043161">
    <property type="term" value="P:proteasome-mediated ubiquitin-dependent protein catabolic process"/>
    <property type="evidence" value="ECO:0007669"/>
    <property type="project" value="TreeGrafter"/>
</dbReference>
<dbReference type="Gene3D" id="2.120.10.30">
    <property type="entry name" value="TolB, C-terminal domain"/>
    <property type="match status" value="1"/>
</dbReference>
<dbReference type="SUPFAM" id="SSF63829">
    <property type="entry name" value="Calcium-dependent phosphotriesterase"/>
    <property type="match status" value="1"/>
</dbReference>
<dbReference type="HOGENOM" id="CLU_007742_5_1_1"/>
<name>K1PSV4_MAGGI</name>
<dbReference type="GO" id="GO:0061630">
    <property type="term" value="F:ubiquitin protein ligase activity"/>
    <property type="evidence" value="ECO:0007669"/>
    <property type="project" value="TreeGrafter"/>
</dbReference>
<evidence type="ECO:0000313" key="1">
    <source>
        <dbReference type="EMBL" id="EKC24728.1"/>
    </source>
</evidence>
<dbReference type="InterPro" id="IPR050952">
    <property type="entry name" value="TRIM-NHL_E3_ligases"/>
</dbReference>
<dbReference type="InterPro" id="IPR011042">
    <property type="entry name" value="6-blade_b-propeller_TolB-like"/>
</dbReference>
<gene>
    <name evidence="1" type="ORF">CGI_10009245</name>
</gene>
<dbReference type="InParanoid" id="K1PSV4"/>